<evidence type="ECO:0000256" key="3">
    <source>
        <dbReference type="SAM" id="Phobius"/>
    </source>
</evidence>
<accession>A0ABN8H519</accession>
<feature type="transmembrane region" description="Helical" evidence="3">
    <location>
        <begin position="199"/>
        <end position="219"/>
    </location>
</feature>
<gene>
    <name evidence="4" type="ORF">PAECIP111893_05226</name>
</gene>
<evidence type="ECO:0000256" key="2">
    <source>
        <dbReference type="ARBA" id="ARBA00022525"/>
    </source>
</evidence>
<dbReference type="Gene3D" id="1.20.90.10">
    <property type="entry name" value="Phospholipase A2 domain"/>
    <property type="match status" value="1"/>
</dbReference>
<proteinExistence type="predicted"/>
<dbReference type="Proteomes" id="UP000838686">
    <property type="component" value="Unassembled WGS sequence"/>
</dbReference>
<name>A0ABN8H519_9BACL</name>
<dbReference type="InterPro" id="IPR033113">
    <property type="entry name" value="PLA2_histidine"/>
</dbReference>
<keyword evidence="3" id="KW-0812">Transmembrane</keyword>
<dbReference type="EMBL" id="CAKMMF010000050">
    <property type="protein sequence ID" value="CAH1225153.1"/>
    <property type="molecule type" value="Genomic_DNA"/>
</dbReference>
<evidence type="ECO:0000313" key="5">
    <source>
        <dbReference type="Proteomes" id="UP000838686"/>
    </source>
</evidence>
<keyword evidence="2" id="KW-0964">Secreted</keyword>
<dbReference type="InterPro" id="IPR036444">
    <property type="entry name" value="PLipase_A2_dom_sf"/>
</dbReference>
<reference evidence="4" key="1">
    <citation type="submission" date="2022-01" db="EMBL/GenBank/DDBJ databases">
        <authorList>
            <person name="Criscuolo A."/>
        </authorList>
    </citation>
    <scope>NUCLEOTIDE SEQUENCE</scope>
    <source>
        <strain evidence="4">CIP111893</strain>
    </source>
</reference>
<dbReference type="PROSITE" id="PS00118">
    <property type="entry name" value="PA2_HIS"/>
    <property type="match status" value="1"/>
</dbReference>
<keyword evidence="3" id="KW-1133">Transmembrane helix</keyword>
<dbReference type="SUPFAM" id="SSF48619">
    <property type="entry name" value="Phospholipase A2, PLA2"/>
    <property type="match status" value="1"/>
</dbReference>
<comment type="caution">
    <text evidence="4">The sequence shown here is derived from an EMBL/GenBank/DDBJ whole genome shotgun (WGS) entry which is preliminary data.</text>
</comment>
<keyword evidence="5" id="KW-1185">Reference proteome</keyword>
<comment type="subcellular location">
    <subcellularLocation>
        <location evidence="1">Secreted</location>
    </subcellularLocation>
</comment>
<keyword evidence="3" id="KW-0472">Membrane</keyword>
<organism evidence="4 5">
    <name type="scientific">Paenibacillus plantiphilus</name>
    <dbReference type="NCBI Taxonomy" id="2905650"/>
    <lineage>
        <taxon>Bacteria</taxon>
        <taxon>Bacillati</taxon>
        <taxon>Bacillota</taxon>
        <taxon>Bacilli</taxon>
        <taxon>Bacillales</taxon>
        <taxon>Paenibacillaceae</taxon>
        <taxon>Paenibacillus</taxon>
    </lineage>
</organism>
<evidence type="ECO:0008006" key="6">
    <source>
        <dbReference type="Google" id="ProtNLM"/>
    </source>
</evidence>
<evidence type="ECO:0000313" key="4">
    <source>
        <dbReference type="EMBL" id="CAH1225153.1"/>
    </source>
</evidence>
<protein>
    <recommendedName>
        <fullName evidence="6">Phospholipase A2 domain-containing protein</fullName>
    </recommendedName>
</protein>
<sequence>MKMDQVSKKIKGSELHHLIEEANKNADVISFIAQMVKHNVIPDREQPKVLDSIAYQPESTKFVLLILGFKQERVKIIYTKADTMVEVKASVISSSGDKEVLTGYRIVNGRIEVTSTTEYTEEFKDRVREISANNSLPTGSRADVSIQAPCLYGNWCGPGCSGPGSPISAVDSCCKSHDNCYGSRGYFACSCDYKLHDCLYPYAAAGNVWAILFISWYSWPYICNPFA</sequence>
<evidence type="ECO:0000256" key="1">
    <source>
        <dbReference type="ARBA" id="ARBA00004613"/>
    </source>
</evidence>